<gene>
    <name evidence="2" type="ORF">E2C01_002757</name>
</gene>
<accession>A0A5B7CKL0</accession>
<comment type="caution">
    <text evidence="2">The sequence shown here is derived from an EMBL/GenBank/DDBJ whole genome shotgun (WGS) entry which is preliminary data.</text>
</comment>
<evidence type="ECO:0000313" key="2">
    <source>
        <dbReference type="EMBL" id="MPC10127.1"/>
    </source>
</evidence>
<evidence type="ECO:0000256" key="1">
    <source>
        <dbReference type="SAM" id="MobiDB-lite"/>
    </source>
</evidence>
<keyword evidence="3" id="KW-1185">Reference proteome</keyword>
<name>A0A5B7CKL0_PORTR</name>
<protein>
    <submittedName>
        <fullName evidence="2">Uncharacterized protein</fullName>
    </submittedName>
</protein>
<proteinExistence type="predicted"/>
<dbReference type="AlphaFoldDB" id="A0A5B7CKL0"/>
<sequence length="79" mass="8380">MVVSRRHPYIRGTRSDTSSVIIFLFFTGGAARVRGVSDWVTGEGLRTGATVYTQHDMMTGTPDGRGDAGPAPQASPALN</sequence>
<feature type="region of interest" description="Disordered" evidence="1">
    <location>
        <begin position="53"/>
        <end position="79"/>
    </location>
</feature>
<evidence type="ECO:0000313" key="3">
    <source>
        <dbReference type="Proteomes" id="UP000324222"/>
    </source>
</evidence>
<reference evidence="2 3" key="1">
    <citation type="submission" date="2019-05" db="EMBL/GenBank/DDBJ databases">
        <title>Another draft genome of Portunus trituberculatus and its Hox gene families provides insights of decapod evolution.</title>
        <authorList>
            <person name="Jeong J.-H."/>
            <person name="Song I."/>
            <person name="Kim S."/>
            <person name="Choi T."/>
            <person name="Kim D."/>
            <person name="Ryu S."/>
            <person name="Kim W."/>
        </authorList>
    </citation>
    <scope>NUCLEOTIDE SEQUENCE [LARGE SCALE GENOMIC DNA]</scope>
    <source>
        <tissue evidence="2">Muscle</tissue>
    </source>
</reference>
<organism evidence="2 3">
    <name type="scientific">Portunus trituberculatus</name>
    <name type="common">Swimming crab</name>
    <name type="synonym">Neptunus trituberculatus</name>
    <dbReference type="NCBI Taxonomy" id="210409"/>
    <lineage>
        <taxon>Eukaryota</taxon>
        <taxon>Metazoa</taxon>
        <taxon>Ecdysozoa</taxon>
        <taxon>Arthropoda</taxon>
        <taxon>Crustacea</taxon>
        <taxon>Multicrustacea</taxon>
        <taxon>Malacostraca</taxon>
        <taxon>Eumalacostraca</taxon>
        <taxon>Eucarida</taxon>
        <taxon>Decapoda</taxon>
        <taxon>Pleocyemata</taxon>
        <taxon>Brachyura</taxon>
        <taxon>Eubrachyura</taxon>
        <taxon>Portunoidea</taxon>
        <taxon>Portunidae</taxon>
        <taxon>Portuninae</taxon>
        <taxon>Portunus</taxon>
    </lineage>
</organism>
<dbReference type="EMBL" id="VSRR010000102">
    <property type="protein sequence ID" value="MPC10127.1"/>
    <property type="molecule type" value="Genomic_DNA"/>
</dbReference>
<dbReference type="Proteomes" id="UP000324222">
    <property type="component" value="Unassembled WGS sequence"/>
</dbReference>